<dbReference type="PANTHER" id="PTHR21443:SF0">
    <property type="entry name" value="CONSERVED OLIGOMERIC GOLGI COMPLEX SUBUNIT 7"/>
    <property type="match status" value="1"/>
</dbReference>
<keyword evidence="11" id="KW-1185">Reference proteome</keyword>
<evidence type="ECO:0000256" key="4">
    <source>
        <dbReference type="ARBA" id="ARBA00022448"/>
    </source>
</evidence>
<dbReference type="GeneID" id="5002939"/>
<evidence type="ECO:0000256" key="3">
    <source>
        <dbReference type="ARBA" id="ARBA00020984"/>
    </source>
</evidence>
<dbReference type="GO" id="GO:0017119">
    <property type="term" value="C:Golgi transport complex"/>
    <property type="evidence" value="ECO:0007669"/>
    <property type="project" value="InterPro"/>
</dbReference>
<evidence type="ECO:0000256" key="2">
    <source>
        <dbReference type="ARBA" id="ARBA00005831"/>
    </source>
</evidence>
<gene>
    <name evidence="10" type="ORF">OSTLU_16194</name>
</gene>
<proteinExistence type="inferred from homology"/>
<evidence type="ECO:0000256" key="8">
    <source>
        <dbReference type="ARBA" id="ARBA00031345"/>
    </source>
</evidence>
<comment type="similarity">
    <text evidence="2">Belongs to the COG7 family.</text>
</comment>
<evidence type="ECO:0000256" key="9">
    <source>
        <dbReference type="SAM" id="Coils"/>
    </source>
</evidence>
<keyword evidence="7" id="KW-0472">Membrane</keyword>
<evidence type="ECO:0000256" key="5">
    <source>
        <dbReference type="ARBA" id="ARBA00022927"/>
    </source>
</evidence>
<dbReference type="STRING" id="436017.A4S0E5"/>
<accession>A4S0E5</accession>
<dbReference type="KEGG" id="olu:OSTLU_16194"/>
<keyword evidence="6" id="KW-0333">Golgi apparatus</keyword>
<dbReference type="Gramene" id="ABO97024">
    <property type="protein sequence ID" value="ABO97024"/>
    <property type="gene ID" value="OSTLU_16194"/>
</dbReference>
<feature type="coiled-coil region" evidence="9">
    <location>
        <begin position="116"/>
        <end position="167"/>
    </location>
</feature>
<dbReference type="PANTHER" id="PTHR21443">
    <property type="entry name" value="CONSERVED OLIGOMERIC GOLGI COMPLEX COMPONENT 7"/>
    <property type="match status" value="1"/>
</dbReference>
<dbReference type="Proteomes" id="UP000001568">
    <property type="component" value="Chromosome 7"/>
</dbReference>
<name>A4S0E5_OSTLU</name>
<protein>
    <recommendedName>
        <fullName evidence="3">Conserved oligomeric Golgi complex subunit 7</fullName>
    </recommendedName>
    <alternativeName>
        <fullName evidence="8">Component of oligomeric Golgi complex 7</fullName>
    </alternativeName>
</protein>
<keyword evidence="9" id="KW-0175">Coiled coil</keyword>
<dbReference type="AlphaFoldDB" id="A4S0E5"/>
<comment type="subcellular location">
    <subcellularLocation>
        <location evidence="1">Golgi apparatus membrane</location>
        <topology evidence="1">Peripheral membrane protein</topology>
    </subcellularLocation>
</comment>
<evidence type="ECO:0000256" key="7">
    <source>
        <dbReference type="ARBA" id="ARBA00023136"/>
    </source>
</evidence>
<dbReference type="GO" id="GO:0000139">
    <property type="term" value="C:Golgi membrane"/>
    <property type="evidence" value="ECO:0007669"/>
    <property type="project" value="UniProtKB-SubCell"/>
</dbReference>
<dbReference type="OMA" id="LKYYHNC"/>
<dbReference type="OrthoDB" id="245173at2759"/>
<keyword evidence="4" id="KW-0813">Transport</keyword>
<dbReference type="GO" id="GO:0006890">
    <property type="term" value="P:retrograde vesicle-mediated transport, Golgi to endoplasmic reticulum"/>
    <property type="evidence" value="ECO:0007669"/>
    <property type="project" value="TreeGrafter"/>
</dbReference>
<dbReference type="RefSeq" id="XP_001418731.1">
    <property type="nucleotide sequence ID" value="XM_001418694.1"/>
</dbReference>
<dbReference type="InterPro" id="IPR019335">
    <property type="entry name" value="COG7"/>
</dbReference>
<dbReference type="EMBL" id="CP000587">
    <property type="protein sequence ID" value="ABO97024.1"/>
    <property type="molecule type" value="Genomic_DNA"/>
</dbReference>
<evidence type="ECO:0000256" key="1">
    <source>
        <dbReference type="ARBA" id="ARBA00004395"/>
    </source>
</evidence>
<evidence type="ECO:0000313" key="10">
    <source>
        <dbReference type="EMBL" id="ABO97024.1"/>
    </source>
</evidence>
<dbReference type="eggNOG" id="KOG4182">
    <property type="taxonomic scope" value="Eukaryota"/>
</dbReference>
<dbReference type="GO" id="GO:0007030">
    <property type="term" value="P:Golgi organization"/>
    <property type="evidence" value="ECO:0007669"/>
    <property type="project" value="TreeGrafter"/>
</dbReference>
<evidence type="ECO:0000313" key="11">
    <source>
        <dbReference type="Proteomes" id="UP000001568"/>
    </source>
</evidence>
<dbReference type="HOGENOM" id="CLU_006044_1_0_1"/>
<sequence length="816" mass="88024">MTSAMRDAKASLRDFSSDDFDRVRWINEQTRARIGDAGGSGRDATARDGSAVVARAVGEGTRGTSASPLERFLADLELQLQLLGEDLSMSLEERSREGVARVPKAVKEIEVVEGRVKRLHEEVRGILDRLDEVESESRASVEALRQLDAAKQRMESARETLQEANGLADLMASVDGIFASGNIRNMSESLARMKRGLAVVGDVPEFADGQDKVNAFEHKLEAIVRPALITALESQNSTAAREHRDVLRTTGRGSALESIYADTRVTSRMLKQWKSRERDATTTDAGRLDASVHMIDEFLKYCATALKEEISWCSSTFPEDAVLLIPLSWCSLHTTLETSITEKLSSLTLEQLVSARNSFQTYVEDVGIAFTKLAGDAAAHANADAVKGAIGDALMAIVEPFIAVEQRFGQLALADIRTTLDSSVNIPEAQSIATSDDLTAVIQSVLATLPKAIDVFGVVIDRCEAITAGVETMTCIHAIESGMEHYVDLVALVLRDLRNAAGLIDSTATNMNSNTTSAGEEFIRGSLSMLDMINAIPNALLDFESDLRAKLLKLRATLRPALDVTLELGDGPKSRTLLGLSIAAHAARSRKLATFLDKVADAAVKHSLDGSIIPVGAEHMNALTRSLEKFVYDTLLGRVSLELKGISTSEVWSAKPAESAYKLPTFSAYPQERMTNAGEYLLSLPQHLDNMHDDDLARATSLSGDSNAAQEPATSEAWIAKIAEASAELLLKEVRAIASLTDQGAAQLSADLEYFSNIVAALSLAPPSALIAWYKCASAPRDEYEDFARAATSEGIDVRVVRAAAATRGIKLSSSL</sequence>
<reference evidence="10 11" key="1">
    <citation type="journal article" date="2007" name="Proc. Natl. Acad. Sci. U.S.A.">
        <title>The tiny eukaryote Ostreococcus provides genomic insights into the paradox of plankton speciation.</title>
        <authorList>
            <person name="Palenik B."/>
            <person name="Grimwood J."/>
            <person name="Aerts A."/>
            <person name="Rouze P."/>
            <person name="Salamov A."/>
            <person name="Putnam N."/>
            <person name="Dupont C."/>
            <person name="Jorgensen R."/>
            <person name="Derelle E."/>
            <person name="Rombauts S."/>
            <person name="Zhou K."/>
            <person name="Otillar R."/>
            <person name="Merchant S.S."/>
            <person name="Podell S."/>
            <person name="Gaasterland T."/>
            <person name="Napoli C."/>
            <person name="Gendler K."/>
            <person name="Manuell A."/>
            <person name="Tai V."/>
            <person name="Vallon O."/>
            <person name="Piganeau G."/>
            <person name="Jancek S."/>
            <person name="Heijde M."/>
            <person name="Jabbari K."/>
            <person name="Bowler C."/>
            <person name="Lohr M."/>
            <person name="Robbens S."/>
            <person name="Werner G."/>
            <person name="Dubchak I."/>
            <person name="Pazour G.J."/>
            <person name="Ren Q."/>
            <person name="Paulsen I."/>
            <person name="Delwiche C."/>
            <person name="Schmutz J."/>
            <person name="Rokhsar D."/>
            <person name="Van de Peer Y."/>
            <person name="Moreau H."/>
            <person name="Grigoriev I.V."/>
        </authorList>
    </citation>
    <scope>NUCLEOTIDE SEQUENCE [LARGE SCALE GENOMIC DNA]</scope>
    <source>
        <strain evidence="10 11">CCE9901</strain>
    </source>
</reference>
<organism evidence="10 11">
    <name type="scientific">Ostreococcus lucimarinus (strain CCE9901)</name>
    <dbReference type="NCBI Taxonomy" id="436017"/>
    <lineage>
        <taxon>Eukaryota</taxon>
        <taxon>Viridiplantae</taxon>
        <taxon>Chlorophyta</taxon>
        <taxon>Mamiellophyceae</taxon>
        <taxon>Mamiellales</taxon>
        <taxon>Bathycoccaceae</taxon>
        <taxon>Ostreococcus</taxon>
    </lineage>
</organism>
<dbReference type="Pfam" id="PF10191">
    <property type="entry name" value="COG7"/>
    <property type="match status" value="1"/>
</dbReference>
<keyword evidence="5" id="KW-0653">Protein transport</keyword>
<evidence type="ECO:0000256" key="6">
    <source>
        <dbReference type="ARBA" id="ARBA00023034"/>
    </source>
</evidence>
<dbReference type="GO" id="GO:0006886">
    <property type="term" value="P:intracellular protein transport"/>
    <property type="evidence" value="ECO:0007669"/>
    <property type="project" value="InterPro"/>
</dbReference>